<reference evidence="1 2" key="1">
    <citation type="journal article" date="2023" name="Int. J. Syst. Evol. Microbiol.">
        <title>The observation of taxonomic boundaries for the 16SrII and 16SrXXV phytoplasmas using genome-based delimitation.</title>
        <authorList>
            <person name="Rodrigues Jardim B."/>
            <person name="Tran-Nguyen L.T.T."/>
            <person name="Gambley C."/>
            <person name="Al-Sadi A.M."/>
            <person name="Al-Subhi A.M."/>
            <person name="Foissac X."/>
            <person name="Salar P."/>
            <person name="Cai H."/>
            <person name="Yang J.Y."/>
            <person name="Davis R."/>
            <person name="Jones L."/>
            <person name="Rodoni B."/>
            <person name="Constable F.E."/>
        </authorList>
    </citation>
    <scope>NUCLEOTIDE SEQUENCE [LARGE SCALE GENOMIC DNA]</scope>
    <source>
        <strain evidence="1">BAWM-155c</strain>
    </source>
</reference>
<dbReference type="Proteomes" id="UP001172036">
    <property type="component" value="Unassembled WGS sequence"/>
</dbReference>
<accession>A0ABT9DFA7</accession>
<gene>
    <name evidence="1" type="ORF">OC680_00815</name>
</gene>
<dbReference type="EMBL" id="JAOSID010000002">
    <property type="protein sequence ID" value="MDO8168024.1"/>
    <property type="molecule type" value="Genomic_DNA"/>
</dbReference>
<comment type="caution">
    <text evidence="1">The sequence shown here is derived from an EMBL/GenBank/DDBJ whole genome shotgun (WGS) entry which is preliminary data.</text>
</comment>
<keyword evidence="2" id="KW-1185">Reference proteome</keyword>
<protein>
    <submittedName>
        <fullName evidence="1">Uncharacterized protein</fullName>
    </submittedName>
</protein>
<evidence type="ECO:0000313" key="2">
    <source>
        <dbReference type="Proteomes" id="UP001172036"/>
    </source>
</evidence>
<organism evidence="1 2">
    <name type="scientific">Candidatus Phytoplasma melaleucae</name>
    <dbReference type="NCBI Taxonomy" id="2982630"/>
    <lineage>
        <taxon>Bacteria</taxon>
        <taxon>Bacillati</taxon>
        <taxon>Mycoplasmatota</taxon>
        <taxon>Mollicutes</taxon>
        <taxon>Acholeplasmatales</taxon>
        <taxon>Acholeplasmataceae</taxon>
        <taxon>Candidatus Phytoplasma</taxon>
    </lineage>
</organism>
<evidence type="ECO:0000313" key="1">
    <source>
        <dbReference type="EMBL" id="MDO8168024.1"/>
    </source>
</evidence>
<dbReference type="RefSeq" id="WP_304515226.1">
    <property type="nucleotide sequence ID" value="NZ_JAOSID010000002.1"/>
</dbReference>
<proteinExistence type="predicted"/>
<sequence length="64" mass="7850">MVGKEICFGEKENPKKTFYHIKDQFFLFYFAFIKKNENKKHLFDNNETFYEQKIAPQIDQFVSF</sequence>
<name>A0ABT9DFA7_9MOLU</name>